<dbReference type="SUPFAM" id="SSF56112">
    <property type="entry name" value="Protein kinase-like (PK-like)"/>
    <property type="match status" value="1"/>
</dbReference>
<evidence type="ECO:0000256" key="4">
    <source>
        <dbReference type="PROSITE-ProRule" id="PRU10141"/>
    </source>
</evidence>
<dbReference type="InterPro" id="IPR017441">
    <property type="entry name" value="Protein_kinase_ATP_BS"/>
</dbReference>
<dbReference type="AlphaFoldDB" id="A0A0D7AZW6"/>
<accession>A0A0D7AZW6</accession>
<feature type="region of interest" description="Disordered" evidence="6">
    <location>
        <begin position="1"/>
        <end position="22"/>
    </location>
</feature>
<gene>
    <name evidence="9" type="ORF">CYLTODRAFT_381769</name>
</gene>
<keyword evidence="9" id="KW-0418">Kinase</keyword>
<evidence type="ECO:0000256" key="2">
    <source>
        <dbReference type="ARBA" id="ARBA00022741"/>
    </source>
</evidence>
<dbReference type="PROSITE" id="PS00108">
    <property type="entry name" value="PROTEIN_KINASE_ST"/>
    <property type="match status" value="1"/>
</dbReference>
<protein>
    <submittedName>
        <fullName evidence="9">Kinase-like protein</fullName>
    </submittedName>
</protein>
<evidence type="ECO:0000259" key="7">
    <source>
        <dbReference type="PROSITE" id="PS50006"/>
    </source>
</evidence>
<dbReference type="PROSITE" id="PS50011">
    <property type="entry name" value="PROTEIN_KINASE_DOM"/>
    <property type="match status" value="1"/>
</dbReference>
<organism evidence="9 10">
    <name type="scientific">Cylindrobasidium torrendii FP15055 ss-10</name>
    <dbReference type="NCBI Taxonomy" id="1314674"/>
    <lineage>
        <taxon>Eukaryota</taxon>
        <taxon>Fungi</taxon>
        <taxon>Dikarya</taxon>
        <taxon>Basidiomycota</taxon>
        <taxon>Agaricomycotina</taxon>
        <taxon>Agaricomycetes</taxon>
        <taxon>Agaricomycetidae</taxon>
        <taxon>Agaricales</taxon>
        <taxon>Marasmiineae</taxon>
        <taxon>Physalacriaceae</taxon>
        <taxon>Cylindrobasidium</taxon>
    </lineage>
</organism>
<dbReference type="SUPFAM" id="SSF49879">
    <property type="entry name" value="SMAD/FHA domain"/>
    <property type="match status" value="1"/>
</dbReference>
<dbReference type="Proteomes" id="UP000054007">
    <property type="component" value="Unassembled WGS sequence"/>
</dbReference>
<evidence type="ECO:0000313" key="10">
    <source>
        <dbReference type="Proteomes" id="UP000054007"/>
    </source>
</evidence>
<keyword evidence="10" id="KW-1185">Reference proteome</keyword>
<name>A0A0D7AZW6_9AGAR</name>
<dbReference type="Pfam" id="PF00069">
    <property type="entry name" value="Pkinase"/>
    <property type="match status" value="1"/>
</dbReference>
<dbReference type="InterPro" id="IPR000253">
    <property type="entry name" value="FHA_dom"/>
</dbReference>
<dbReference type="PROSITE" id="PS00107">
    <property type="entry name" value="PROTEIN_KINASE_ATP"/>
    <property type="match status" value="1"/>
</dbReference>
<feature type="domain" description="Protein kinase" evidence="8">
    <location>
        <begin position="163"/>
        <end position="450"/>
    </location>
</feature>
<dbReference type="InterPro" id="IPR008984">
    <property type="entry name" value="SMAD_FHA_dom_sf"/>
</dbReference>
<dbReference type="OrthoDB" id="40902at2759"/>
<evidence type="ECO:0000256" key="3">
    <source>
        <dbReference type="ARBA" id="ARBA00022840"/>
    </source>
</evidence>
<evidence type="ECO:0000256" key="6">
    <source>
        <dbReference type="SAM" id="MobiDB-lite"/>
    </source>
</evidence>
<comment type="similarity">
    <text evidence="1">Belongs to the protein kinase superfamily. CAMK Ser/Thr protein kinase family. CHEK2 subfamily.</text>
</comment>
<evidence type="ECO:0000259" key="8">
    <source>
        <dbReference type="PROSITE" id="PS50011"/>
    </source>
</evidence>
<keyword evidence="3 4" id="KW-0067">ATP-binding</keyword>
<dbReference type="SMART" id="SM00240">
    <property type="entry name" value="FHA"/>
    <property type="match status" value="1"/>
</dbReference>
<dbReference type="InterPro" id="IPR011009">
    <property type="entry name" value="Kinase-like_dom_sf"/>
</dbReference>
<evidence type="ECO:0000256" key="5">
    <source>
        <dbReference type="RuleBase" id="RU000304"/>
    </source>
</evidence>
<feature type="compositionally biased region" description="Low complexity" evidence="6">
    <location>
        <begin position="1"/>
        <end position="20"/>
    </location>
</feature>
<sequence length="480" mass="53990">MVSMRVSVSSSSTKRSTARAGVMRRQPTMANACAQLATVRNGRRELLLLGLHRPITIGRNPQLCDYLVEDVSVSGVHCKISAVRSPTGGIIVSCMDYSKNGVILNEYRMRKTSVILMNGDQLRIPDSLTFTCVHLVKEPHEKLTVFDSSQPPEPTHKNIGKYIVTSQCLGSGSFATVHLALDTQFRRQIACKSIRTKKDHEAQSVMKEVRILMKLDHPNINRIYGRETNGNFVHIFLQLCTGGDLFTYITSRPPPAVRLCEAEAKYIMFQILKAIKYLHDRHISHRDLKPENILLHNPGSYPRILLADFGLARPKSYQETFNVCGTVSYLPPEGILALTQKHLGYVGMPSDCWSAGVILYIMLAGSHPFDYEAACGSNEDWVSHVQDSQFSQRYLDTEARLKDRIVNGKVDFGKAPWDSMDDAKNLVARMLIHNPLHRWTVYGALKSPWILSDQTQLDKAYQARIIDSLPQDEKPLKVEG</sequence>
<keyword evidence="9" id="KW-0808">Transferase</keyword>
<dbReference type="GO" id="GO:0005524">
    <property type="term" value="F:ATP binding"/>
    <property type="evidence" value="ECO:0007669"/>
    <property type="project" value="UniProtKB-UniRule"/>
</dbReference>
<proteinExistence type="inferred from homology"/>
<dbReference type="InterPro" id="IPR008271">
    <property type="entry name" value="Ser/Thr_kinase_AS"/>
</dbReference>
<dbReference type="FunFam" id="1.10.510.10:FF:000571">
    <property type="entry name" value="Maternal embryonic leucine zipper kinase"/>
    <property type="match status" value="1"/>
</dbReference>
<evidence type="ECO:0000313" key="9">
    <source>
        <dbReference type="EMBL" id="KIY63752.1"/>
    </source>
</evidence>
<dbReference type="Gene3D" id="2.60.200.20">
    <property type="match status" value="1"/>
</dbReference>
<dbReference type="InterPro" id="IPR000719">
    <property type="entry name" value="Prot_kinase_dom"/>
</dbReference>
<feature type="domain" description="FHA" evidence="7">
    <location>
        <begin position="55"/>
        <end position="109"/>
    </location>
</feature>
<feature type="binding site" evidence="4">
    <location>
        <position position="192"/>
    </location>
    <ligand>
        <name>ATP</name>
        <dbReference type="ChEBI" id="CHEBI:30616"/>
    </ligand>
</feature>
<keyword evidence="2 4" id="KW-0547">Nucleotide-binding</keyword>
<dbReference type="SMART" id="SM00220">
    <property type="entry name" value="S_TKc"/>
    <property type="match status" value="1"/>
</dbReference>
<dbReference type="PANTHER" id="PTHR24347">
    <property type="entry name" value="SERINE/THREONINE-PROTEIN KINASE"/>
    <property type="match status" value="1"/>
</dbReference>
<dbReference type="PROSITE" id="PS50006">
    <property type="entry name" value="FHA_DOMAIN"/>
    <property type="match status" value="1"/>
</dbReference>
<reference evidence="9 10" key="1">
    <citation type="journal article" date="2015" name="Fungal Genet. Biol.">
        <title>Evolution of novel wood decay mechanisms in Agaricales revealed by the genome sequences of Fistulina hepatica and Cylindrobasidium torrendii.</title>
        <authorList>
            <person name="Floudas D."/>
            <person name="Held B.W."/>
            <person name="Riley R."/>
            <person name="Nagy L.G."/>
            <person name="Koehler G."/>
            <person name="Ransdell A.S."/>
            <person name="Younus H."/>
            <person name="Chow J."/>
            <person name="Chiniquy J."/>
            <person name="Lipzen A."/>
            <person name="Tritt A."/>
            <person name="Sun H."/>
            <person name="Haridas S."/>
            <person name="LaButti K."/>
            <person name="Ohm R.A."/>
            <person name="Kues U."/>
            <person name="Blanchette R.A."/>
            <person name="Grigoriev I.V."/>
            <person name="Minto R.E."/>
            <person name="Hibbett D.S."/>
        </authorList>
    </citation>
    <scope>NUCLEOTIDE SEQUENCE [LARGE SCALE GENOMIC DNA]</scope>
    <source>
        <strain evidence="9 10">FP15055 ss-10</strain>
    </source>
</reference>
<dbReference type="Gene3D" id="1.10.510.10">
    <property type="entry name" value="Transferase(Phosphotransferase) domain 1"/>
    <property type="match status" value="1"/>
</dbReference>
<dbReference type="Pfam" id="PF00498">
    <property type="entry name" value="FHA"/>
    <property type="match status" value="1"/>
</dbReference>
<dbReference type="EMBL" id="KN880675">
    <property type="protein sequence ID" value="KIY63752.1"/>
    <property type="molecule type" value="Genomic_DNA"/>
</dbReference>
<evidence type="ECO:0000256" key="1">
    <source>
        <dbReference type="ARBA" id="ARBA00005575"/>
    </source>
</evidence>
<dbReference type="STRING" id="1314674.A0A0D7AZW6"/>
<dbReference type="GO" id="GO:0004674">
    <property type="term" value="F:protein serine/threonine kinase activity"/>
    <property type="evidence" value="ECO:0007669"/>
    <property type="project" value="UniProtKB-KW"/>
</dbReference>
<keyword evidence="5" id="KW-0723">Serine/threonine-protein kinase</keyword>